<dbReference type="RefSeq" id="XP_016760713.1">
    <property type="nucleotide sequence ID" value="XM_016905422.1"/>
</dbReference>
<evidence type="ECO:0000256" key="1">
    <source>
        <dbReference type="SAM" id="MobiDB-lite"/>
    </source>
</evidence>
<dbReference type="HOGENOM" id="CLU_112573_0_0_1"/>
<dbReference type="EMBL" id="KB456264">
    <property type="protein sequence ID" value="EMF12592.1"/>
    <property type="molecule type" value="Genomic_DNA"/>
</dbReference>
<dbReference type="OrthoDB" id="5419162at2759"/>
<accession>M3AYH7</accession>
<sequence>MDADEDFDIDPAIAAAMGFGAFGAQKSQKRKFNANDGFVDPSVGKPEAAHGTGANSMPMQDRKEKPARVVSQDAPKLVASASSSHAQKSSLAAYDPQTQDSPSLEALKFGVRNIRGDMVYFSKSFLEDPWAGLKPQ</sequence>
<name>M3AYH7_SPHMS</name>
<evidence type="ECO:0000313" key="3">
    <source>
        <dbReference type="Proteomes" id="UP000016931"/>
    </source>
</evidence>
<proteinExistence type="predicted"/>
<organism evidence="2 3">
    <name type="scientific">Sphaerulina musiva (strain SO2202)</name>
    <name type="common">Poplar stem canker fungus</name>
    <name type="synonym">Septoria musiva</name>
    <dbReference type="NCBI Taxonomy" id="692275"/>
    <lineage>
        <taxon>Eukaryota</taxon>
        <taxon>Fungi</taxon>
        <taxon>Dikarya</taxon>
        <taxon>Ascomycota</taxon>
        <taxon>Pezizomycotina</taxon>
        <taxon>Dothideomycetes</taxon>
        <taxon>Dothideomycetidae</taxon>
        <taxon>Mycosphaerellales</taxon>
        <taxon>Mycosphaerellaceae</taxon>
        <taxon>Sphaerulina</taxon>
    </lineage>
</organism>
<keyword evidence="3" id="KW-1185">Reference proteome</keyword>
<dbReference type="AlphaFoldDB" id="M3AYH7"/>
<dbReference type="Proteomes" id="UP000016931">
    <property type="component" value="Unassembled WGS sequence"/>
</dbReference>
<feature type="compositionally biased region" description="Low complexity" evidence="1">
    <location>
        <begin position="79"/>
        <end position="93"/>
    </location>
</feature>
<dbReference type="OMA" id="FVEDPWA"/>
<dbReference type="eggNOG" id="ENOG502SZS0">
    <property type="taxonomic scope" value="Eukaryota"/>
</dbReference>
<evidence type="ECO:0000313" key="2">
    <source>
        <dbReference type="EMBL" id="EMF12592.1"/>
    </source>
</evidence>
<reference evidence="2 3" key="1">
    <citation type="journal article" date="2012" name="PLoS Pathog.">
        <title>Diverse lifestyles and strategies of plant pathogenesis encoded in the genomes of eighteen Dothideomycetes fungi.</title>
        <authorList>
            <person name="Ohm R.A."/>
            <person name="Feau N."/>
            <person name="Henrissat B."/>
            <person name="Schoch C.L."/>
            <person name="Horwitz B.A."/>
            <person name="Barry K.W."/>
            <person name="Condon B.J."/>
            <person name="Copeland A.C."/>
            <person name="Dhillon B."/>
            <person name="Glaser F."/>
            <person name="Hesse C.N."/>
            <person name="Kosti I."/>
            <person name="LaButti K."/>
            <person name="Lindquist E.A."/>
            <person name="Lucas S."/>
            <person name="Salamov A.A."/>
            <person name="Bradshaw R.E."/>
            <person name="Ciuffetti L."/>
            <person name="Hamelin R.C."/>
            <person name="Kema G.H.J."/>
            <person name="Lawrence C."/>
            <person name="Scott J.A."/>
            <person name="Spatafora J.W."/>
            <person name="Turgeon B.G."/>
            <person name="de Wit P.J.G.M."/>
            <person name="Zhong S."/>
            <person name="Goodwin S.B."/>
            <person name="Grigoriev I.V."/>
        </authorList>
    </citation>
    <scope>NUCLEOTIDE SEQUENCE [LARGE SCALE GENOMIC DNA]</scope>
    <source>
        <strain evidence="2 3">SO2202</strain>
    </source>
</reference>
<feature type="region of interest" description="Disordered" evidence="1">
    <location>
        <begin position="33"/>
        <end position="99"/>
    </location>
</feature>
<gene>
    <name evidence="2" type="ORF">SEPMUDRAFT_149220</name>
</gene>
<protein>
    <submittedName>
        <fullName evidence="2">Uncharacterized protein</fullName>
    </submittedName>
</protein>
<dbReference type="GeneID" id="27902559"/>